<keyword evidence="6" id="KW-1185">Reference proteome</keyword>
<dbReference type="GO" id="GO:0005506">
    <property type="term" value="F:iron ion binding"/>
    <property type="evidence" value="ECO:0007669"/>
    <property type="project" value="InterPro"/>
</dbReference>
<dbReference type="Gene3D" id="3.30.390.50">
    <property type="entry name" value="CO dehydrogenase flavoprotein, C-terminal domain"/>
    <property type="match status" value="1"/>
</dbReference>
<dbReference type="InterPro" id="IPR005107">
    <property type="entry name" value="CO_DH_flav_C"/>
</dbReference>
<evidence type="ECO:0000259" key="4">
    <source>
        <dbReference type="SMART" id="SM01092"/>
    </source>
</evidence>
<protein>
    <recommendedName>
        <fullName evidence="7">Aldehyde oxidase/xanthine dehydrogenase a/b hammerhead domain-containing protein</fullName>
    </recommendedName>
</protein>
<dbReference type="Pfam" id="PF01315">
    <property type="entry name" value="Ald_Xan_dh_C"/>
    <property type="match status" value="1"/>
</dbReference>
<dbReference type="InterPro" id="IPR037165">
    <property type="entry name" value="AldOxase/xan_DH_Mopterin-bd_sf"/>
</dbReference>
<evidence type="ECO:0000313" key="6">
    <source>
        <dbReference type="Proteomes" id="UP001460270"/>
    </source>
</evidence>
<proteinExistence type="predicted"/>
<evidence type="ECO:0000259" key="3">
    <source>
        <dbReference type="SMART" id="SM01008"/>
    </source>
</evidence>
<evidence type="ECO:0000313" key="5">
    <source>
        <dbReference type="EMBL" id="KAK7877806.1"/>
    </source>
</evidence>
<dbReference type="InterPro" id="IPR036856">
    <property type="entry name" value="Ald_Oxase/Xan_DH_a/b_sf"/>
</dbReference>
<dbReference type="SUPFAM" id="SSF54665">
    <property type="entry name" value="CO dehydrogenase molybdoprotein N-domain-like"/>
    <property type="match status" value="1"/>
</dbReference>
<dbReference type="Gene3D" id="3.30.365.10">
    <property type="entry name" value="Aldehyde oxidase/xanthine dehydrogenase, molybdopterin binding domain"/>
    <property type="match status" value="3"/>
</dbReference>
<dbReference type="SMART" id="SM01008">
    <property type="entry name" value="Ald_Xan_dh_C"/>
    <property type="match status" value="1"/>
</dbReference>
<dbReference type="InterPro" id="IPR036683">
    <property type="entry name" value="CO_DH_flav_C_dom_sf"/>
</dbReference>
<dbReference type="Proteomes" id="UP001460270">
    <property type="component" value="Unassembled WGS sequence"/>
</dbReference>
<dbReference type="Gene3D" id="3.30.465.10">
    <property type="match status" value="1"/>
</dbReference>
<dbReference type="Gene3D" id="3.90.1170.50">
    <property type="entry name" value="Aldehyde oxidase/xanthine dehydrogenase, a/b hammerhead"/>
    <property type="match status" value="1"/>
</dbReference>
<dbReference type="PANTHER" id="PTHR45444">
    <property type="entry name" value="XANTHINE DEHYDROGENASE"/>
    <property type="match status" value="1"/>
</dbReference>
<dbReference type="EMBL" id="JBBPFD010000673">
    <property type="protein sequence ID" value="KAK7877806.1"/>
    <property type="molecule type" value="Genomic_DNA"/>
</dbReference>
<sequence length="525" mass="58317">MDQVKLSNSTVKEGSRTVHMDQHFFTGYRRTVVRPAEVLVSVELPFSRPFQVVRAFKTSRRREDDISVVTATFNVTFEPETSRVHDLKMAFGGMGPTTVLALSTSNALQGRLWGEELLQTACSSLAAEMTLDPSAPGGMSLKQQGLKVEPVPPECLSATEVFHPPAPSSAQLYQVHSCGRPLRSKVRGRVGRPLVHVSAQQQPQEKLFTATTSNLTKTNLPEPDPQLPSPRQTTVSKAPLRPTYCPSTALRLAPCRRSFVFFWLKTSQDNWTGPIVYDETVFAQREVTCVGHVIGAVVAETQADAQRAAKSVKIEYEDLPAVITIEDAIKAQSFYQPIRTIQNGDLEAGFQQSHHILEGSGLTVVSGSRSFSESGRVLAPGCDYYSNVGNSMDLSLSVMERRSVSHGKLIFDSKHSRSRHLCRTNLPSNTAFRGFGGPQGMLVCEDWIQNIALKLGRSAEEIRELNLFSEGDRTPYNQVLEGLTLRRCWTQCLDRVKIHERRDQIQEFNRYQSPAHIPLAPPISL</sequence>
<dbReference type="SMART" id="SM01092">
    <property type="entry name" value="CO_deh_flav_C"/>
    <property type="match status" value="1"/>
</dbReference>
<dbReference type="Pfam" id="PF03450">
    <property type="entry name" value="CO_deh_flav_C"/>
    <property type="match status" value="1"/>
</dbReference>
<evidence type="ECO:0000256" key="2">
    <source>
        <dbReference type="SAM" id="MobiDB-lite"/>
    </source>
</evidence>
<comment type="caution">
    <text evidence="5">The sequence shown here is derived from an EMBL/GenBank/DDBJ whole genome shotgun (WGS) entry which is preliminary data.</text>
</comment>
<dbReference type="InterPro" id="IPR036318">
    <property type="entry name" value="FAD-bd_PCMH-like_sf"/>
</dbReference>
<dbReference type="InterPro" id="IPR000674">
    <property type="entry name" value="Ald_Oxase/Xan_DH_a/b"/>
</dbReference>
<dbReference type="InterPro" id="IPR016169">
    <property type="entry name" value="FAD-bd_PCMH_sub2"/>
</dbReference>
<dbReference type="GO" id="GO:0050660">
    <property type="term" value="F:flavin adenine dinucleotide binding"/>
    <property type="evidence" value="ECO:0007669"/>
    <property type="project" value="InterPro"/>
</dbReference>
<dbReference type="AlphaFoldDB" id="A0AAW0MG29"/>
<accession>A0AAW0MG29</accession>
<evidence type="ECO:0000256" key="1">
    <source>
        <dbReference type="ARBA" id="ARBA00001974"/>
    </source>
</evidence>
<dbReference type="InterPro" id="IPR016208">
    <property type="entry name" value="Ald_Oxase/xanthine_DH-like"/>
</dbReference>
<dbReference type="SUPFAM" id="SSF55447">
    <property type="entry name" value="CO dehydrogenase flavoprotein C-terminal domain-like"/>
    <property type="match status" value="1"/>
</dbReference>
<organism evidence="5 6">
    <name type="scientific">Mugilogobius chulae</name>
    <name type="common">yellowstripe goby</name>
    <dbReference type="NCBI Taxonomy" id="88201"/>
    <lineage>
        <taxon>Eukaryota</taxon>
        <taxon>Metazoa</taxon>
        <taxon>Chordata</taxon>
        <taxon>Craniata</taxon>
        <taxon>Vertebrata</taxon>
        <taxon>Euteleostomi</taxon>
        <taxon>Actinopterygii</taxon>
        <taxon>Neopterygii</taxon>
        <taxon>Teleostei</taxon>
        <taxon>Neoteleostei</taxon>
        <taxon>Acanthomorphata</taxon>
        <taxon>Gobiaria</taxon>
        <taxon>Gobiiformes</taxon>
        <taxon>Gobioidei</taxon>
        <taxon>Gobiidae</taxon>
        <taxon>Gobionellinae</taxon>
        <taxon>Mugilogobius</taxon>
    </lineage>
</organism>
<feature type="domain" description="CO dehydrogenase flavoprotein C-terminal" evidence="4">
    <location>
        <begin position="54"/>
        <end position="148"/>
    </location>
</feature>
<name>A0AAW0MG29_9GOBI</name>
<dbReference type="SUPFAM" id="SSF56003">
    <property type="entry name" value="Molybdenum cofactor-binding domain"/>
    <property type="match status" value="1"/>
</dbReference>
<dbReference type="GO" id="GO:0016491">
    <property type="term" value="F:oxidoreductase activity"/>
    <property type="evidence" value="ECO:0007669"/>
    <property type="project" value="InterPro"/>
</dbReference>
<dbReference type="PANTHER" id="PTHR45444:SF3">
    <property type="entry name" value="XANTHINE DEHYDROGENASE"/>
    <property type="match status" value="1"/>
</dbReference>
<feature type="domain" description="Aldehyde oxidase/xanthine dehydrogenase a/b hammerhead" evidence="3">
    <location>
        <begin position="254"/>
        <end position="320"/>
    </location>
</feature>
<evidence type="ECO:0008006" key="7">
    <source>
        <dbReference type="Google" id="ProtNLM"/>
    </source>
</evidence>
<dbReference type="SUPFAM" id="SSF56176">
    <property type="entry name" value="FAD-binding/transporter-associated domain-like"/>
    <property type="match status" value="1"/>
</dbReference>
<dbReference type="InterPro" id="IPR008274">
    <property type="entry name" value="AldOxase/xan_DH_MoCoBD1"/>
</dbReference>
<reference evidence="6" key="1">
    <citation type="submission" date="2024-04" db="EMBL/GenBank/DDBJ databases">
        <title>Salinicola lusitanus LLJ914,a marine bacterium isolated from the Okinawa Trough.</title>
        <authorList>
            <person name="Li J."/>
        </authorList>
    </citation>
    <scope>NUCLEOTIDE SEQUENCE [LARGE SCALE GENOMIC DNA]</scope>
</reference>
<feature type="region of interest" description="Disordered" evidence="2">
    <location>
        <begin position="215"/>
        <end position="240"/>
    </location>
</feature>
<gene>
    <name evidence="5" type="ORF">WMY93_031566</name>
</gene>
<comment type="cofactor">
    <cofactor evidence="1">
        <name>FAD</name>
        <dbReference type="ChEBI" id="CHEBI:57692"/>
    </cofactor>
</comment>
<dbReference type="Pfam" id="PF02738">
    <property type="entry name" value="MoCoBD_1"/>
    <property type="match status" value="1"/>
</dbReference>